<dbReference type="Pfam" id="PF09484">
    <property type="entry name" value="Cas_TM1802"/>
    <property type="match status" value="1"/>
</dbReference>
<dbReference type="InterPro" id="IPR013420">
    <property type="entry name" value="CRISPR-assoc_prot_Cas8b/Csh1_C"/>
</dbReference>
<accession>A0AAU8H4H6</accession>
<dbReference type="AlphaFoldDB" id="A0AAU8H4H6"/>
<dbReference type="EMBL" id="CP144374">
    <property type="protein sequence ID" value="XCH49138.1"/>
    <property type="molecule type" value="Genomic_DNA"/>
</dbReference>
<gene>
    <name evidence="1" type="ORF">V4D31_03010</name>
</gene>
<proteinExistence type="predicted"/>
<dbReference type="NCBIfam" id="TIGR02591">
    <property type="entry name" value="cas_Csh1"/>
    <property type="match status" value="1"/>
</dbReference>
<dbReference type="RefSeq" id="WP_353686771.1">
    <property type="nucleotide sequence ID" value="NZ_CP144374.1"/>
</dbReference>
<dbReference type="InterPro" id="IPR013389">
    <property type="entry name" value="CRISPR-assoc_prot_Cas8b"/>
</dbReference>
<sequence>MLSAVKEIGRFVSQPTVKIEGKIIFIVLDSNLSFKAIELEDFIAEKIDRYLYKTGESKGNRPSPFAPINPKEPKKTFEKIINWFKNYERTPNLKPEDLNKIRKINNVLQQEKSKILSSIVDQVKQLPKKSTKFLSVRINDKYLGDFRLFREIFNLNISQRIGRSSSKDRTCSICGEVKDTVSARTHVYQFDTDDKPGFITEFNKKNYWKNIPVCQECRDLLQKGRDFIKDKLTFKFYGMKYQLIPKFLLGGPEVVEEILEILSDTHKSISLKERTVKRLTDDENEILEYLSKKEDVLTLNILFLESQRSAERILLLIEDVFPSRLKTIFDAKNYVDKLFNEEFNFGKVRSFFYKSDEDKRETDLDKYFLEIVDSIFRGQRIDFNFLVKFFMQNIRRDFMNNEFYLFKIRDARMCMVFFEKLGLINFEEVNMEPNLFDEIFNKYGKSLNAPEKRGIFLLGALTQMLLNKQYSERESKPPFMKKLKSLKMDEKDIKALLPEVQNKLEEYETFDKGKRLIAQEASKYLLQAGDGWRMSVDEINFYFACGMNLYEKIAKIVYEKHELPIL</sequence>
<dbReference type="NCBIfam" id="TIGR02556">
    <property type="entry name" value="cas_TM1802"/>
    <property type="match status" value="1"/>
</dbReference>
<reference evidence="1" key="1">
    <citation type="submission" date="2024-01" db="EMBL/GenBank/DDBJ databases">
        <title>The first autotrophic representatives of the genus Thermodesulfovibrio.</title>
        <authorList>
            <person name="Maltseva A.I."/>
            <person name="Elcheninov A.G."/>
            <person name="Kublanov I.V."/>
            <person name="Lebedinsky A.V."/>
            <person name="Frolov E.N."/>
        </authorList>
    </citation>
    <scope>NUCLEOTIDE SEQUENCE</scope>
    <source>
        <strain evidence="1">3462-1</strain>
    </source>
</reference>
<protein>
    <submittedName>
        <fullName evidence="1">TIGR02556 family CRISPR-associated protein</fullName>
    </submittedName>
</protein>
<name>A0AAU8H4H6_9BACT</name>
<organism evidence="1">
    <name type="scientific">Thermodesulfovibrio obliviosus</name>
    <dbReference type="NCBI Taxonomy" id="3118332"/>
    <lineage>
        <taxon>Bacteria</taxon>
        <taxon>Pseudomonadati</taxon>
        <taxon>Nitrospirota</taxon>
        <taxon>Thermodesulfovibrionia</taxon>
        <taxon>Thermodesulfovibrionales</taxon>
        <taxon>Thermodesulfovibrionaceae</taxon>
        <taxon>Thermodesulfovibrio</taxon>
    </lineage>
</organism>
<evidence type="ECO:0000313" key="1">
    <source>
        <dbReference type="EMBL" id="XCH49138.1"/>
    </source>
</evidence>
<dbReference type="KEGG" id="tob:V4D31_03010"/>